<gene>
    <name evidence="2" type="ORF">CHS0354_015070</name>
</gene>
<reference evidence="2" key="2">
    <citation type="journal article" date="2021" name="Genome Biol. Evol.">
        <title>Developing a high-quality reference genome for a parasitic bivalve with doubly uniparental inheritance (Bivalvia: Unionida).</title>
        <authorList>
            <person name="Smith C.H."/>
        </authorList>
    </citation>
    <scope>NUCLEOTIDE SEQUENCE</scope>
    <source>
        <strain evidence="2">CHS0354</strain>
        <tissue evidence="2">Mantle</tissue>
    </source>
</reference>
<evidence type="ECO:0000313" key="3">
    <source>
        <dbReference type="Proteomes" id="UP001195483"/>
    </source>
</evidence>
<evidence type="ECO:0000256" key="1">
    <source>
        <dbReference type="SAM" id="MobiDB-lite"/>
    </source>
</evidence>
<name>A0AAE0THT3_9BIVA</name>
<reference evidence="2" key="3">
    <citation type="submission" date="2023-05" db="EMBL/GenBank/DDBJ databases">
        <authorList>
            <person name="Smith C.H."/>
        </authorList>
    </citation>
    <scope>NUCLEOTIDE SEQUENCE</scope>
    <source>
        <strain evidence="2">CHS0354</strain>
        <tissue evidence="2">Mantle</tissue>
    </source>
</reference>
<organism evidence="2 3">
    <name type="scientific">Potamilus streckersoni</name>
    <dbReference type="NCBI Taxonomy" id="2493646"/>
    <lineage>
        <taxon>Eukaryota</taxon>
        <taxon>Metazoa</taxon>
        <taxon>Spiralia</taxon>
        <taxon>Lophotrochozoa</taxon>
        <taxon>Mollusca</taxon>
        <taxon>Bivalvia</taxon>
        <taxon>Autobranchia</taxon>
        <taxon>Heteroconchia</taxon>
        <taxon>Palaeoheterodonta</taxon>
        <taxon>Unionida</taxon>
        <taxon>Unionoidea</taxon>
        <taxon>Unionidae</taxon>
        <taxon>Ambleminae</taxon>
        <taxon>Lampsilini</taxon>
        <taxon>Potamilus</taxon>
    </lineage>
</organism>
<proteinExistence type="predicted"/>
<reference evidence="2" key="1">
    <citation type="journal article" date="2021" name="Genome Biol. Evol.">
        <title>A High-Quality Reference Genome for a Parasitic Bivalve with Doubly Uniparental Inheritance (Bivalvia: Unionida).</title>
        <authorList>
            <person name="Smith C.H."/>
        </authorList>
    </citation>
    <scope>NUCLEOTIDE SEQUENCE</scope>
    <source>
        <strain evidence="2">CHS0354</strain>
    </source>
</reference>
<evidence type="ECO:0008006" key="4">
    <source>
        <dbReference type="Google" id="ProtNLM"/>
    </source>
</evidence>
<keyword evidence="3" id="KW-1185">Reference proteome</keyword>
<dbReference type="AlphaFoldDB" id="A0AAE0THT3"/>
<dbReference type="Proteomes" id="UP001195483">
    <property type="component" value="Unassembled WGS sequence"/>
</dbReference>
<accession>A0AAE0THT3</accession>
<dbReference type="EMBL" id="JAEAOA010000935">
    <property type="protein sequence ID" value="KAK3609878.1"/>
    <property type="molecule type" value="Genomic_DNA"/>
</dbReference>
<evidence type="ECO:0000313" key="2">
    <source>
        <dbReference type="EMBL" id="KAK3609878.1"/>
    </source>
</evidence>
<protein>
    <recommendedName>
        <fullName evidence="4">C-type lectin domain-containing protein</fullName>
    </recommendedName>
</protein>
<sequence>MDFQDTKLQRCYALLSAAIQNKINLPANEPGVCLEWCGTKTVALQHSTCFCVNDNLVRKLEYGCSQNCTGDVHLKCGGTSGDLVSVYKARNDINAEWGTVQGTGCLTYKHTSNEIGGKLAPDKCTVRHPFFCYSEMAFSPQDCYRHSDINDQRTWYEALEACRSRYPLLLWPTEDINNCSLKFIADEMFWVAVYQWTKPTGSSTIRMTSLAISKTYTISSTSTLIKANTSTPPVTSYTLPTSKTSSKTLATTSTTFKTSSPSSSTSTSFTNPATTTTTSTTSSSSTSTSSIKRAITLPASTPSSPFTSTNSTTMVSGTSINLTLTTSQGPSTSKGDPTSTYITLMTKPASISTTTPKSTLRKSTTIQRTSILTSKVD</sequence>
<comment type="caution">
    <text evidence="2">The sequence shown here is derived from an EMBL/GenBank/DDBJ whole genome shotgun (WGS) entry which is preliminary data.</text>
</comment>
<feature type="region of interest" description="Disordered" evidence="1">
    <location>
        <begin position="254"/>
        <end position="289"/>
    </location>
</feature>
<feature type="region of interest" description="Disordered" evidence="1">
    <location>
        <begin position="294"/>
        <end position="313"/>
    </location>
</feature>